<sequence>MIVPSVEQLDLTWEEWMQNPPDGTEWADGKVIVKHPVEFVNGEVVGKPGMTAKTRRIQSKLNYYWRSYMISSGQGGEVYVEVTCQTIKKGRIPDVSYITPELLAQAGEFSVLPQSFPLLAEIVSPSDFADDVFAKAQEYLESGCLEVWLLFPKSSWVLVITQSQVVLFKPGEVAVTQVVLPGFRVAVDELMA</sequence>
<proteinExistence type="predicted"/>
<dbReference type="OrthoDB" id="530973at2"/>
<evidence type="ECO:0000313" key="3">
    <source>
        <dbReference type="Proteomes" id="UP000010478"/>
    </source>
</evidence>
<keyword evidence="3" id="KW-1185">Reference proteome</keyword>
<dbReference type="InterPro" id="IPR012296">
    <property type="entry name" value="Nuclease_put_TT1808"/>
</dbReference>
<organism evidence="2 3">
    <name type="scientific">Phormidium nigroviride PCC 7112</name>
    <dbReference type="NCBI Taxonomy" id="179408"/>
    <lineage>
        <taxon>Bacteria</taxon>
        <taxon>Bacillati</taxon>
        <taxon>Cyanobacteriota</taxon>
        <taxon>Cyanophyceae</taxon>
        <taxon>Oscillatoriophycideae</taxon>
        <taxon>Oscillatoriales</taxon>
        <taxon>Oscillatoriaceae</taxon>
        <taxon>Phormidium</taxon>
    </lineage>
</organism>
<dbReference type="AlphaFoldDB" id="K9VKN6"/>
<dbReference type="SUPFAM" id="SSF52980">
    <property type="entry name" value="Restriction endonuclease-like"/>
    <property type="match status" value="1"/>
</dbReference>
<evidence type="ECO:0000259" key="1">
    <source>
        <dbReference type="Pfam" id="PF05685"/>
    </source>
</evidence>
<dbReference type="EMBL" id="CP003614">
    <property type="protein sequence ID" value="AFZ08658.1"/>
    <property type="molecule type" value="Genomic_DNA"/>
</dbReference>
<dbReference type="PANTHER" id="PTHR34107:SF4">
    <property type="entry name" value="SLL1222 PROTEIN"/>
    <property type="match status" value="1"/>
</dbReference>
<protein>
    <recommendedName>
        <fullName evidence="1">Putative restriction endonuclease domain-containing protein</fullName>
    </recommendedName>
</protein>
<dbReference type="eggNOG" id="COG4636">
    <property type="taxonomic scope" value="Bacteria"/>
</dbReference>
<dbReference type="InterPro" id="IPR008538">
    <property type="entry name" value="Uma2"/>
</dbReference>
<reference evidence="2 3" key="1">
    <citation type="submission" date="2012-05" db="EMBL/GenBank/DDBJ databases">
        <title>Finished chromosome of genome of Oscillatoria sp. PCC 7112.</title>
        <authorList>
            <consortium name="US DOE Joint Genome Institute"/>
            <person name="Gugger M."/>
            <person name="Coursin T."/>
            <person name="Rippka R."/>
            <person name="Tandeau De Marsac N."/>
            <person name="Huntemann M."/>
            <person name="Wei C.-L."/>
            <person name="Han J."/>
            <person name="Detter J.C."/>
            <person name="Han C."/>
            <person name="Tapia R."/>
            <person name="Davenport K."/>
            <person name="Daligault H."/>
            <person name="Erkkila T."/>
            <person name="Gu W."/>
            <person name="Munk A.C.C."/>
            <person name="Teshima H."/>
            <person name="Xu Y."/>
            <person name="Chain P."/>
            <person name="Chen A."/>
            <person name="Krypides N."/>
            <person name="Mavromatis K."/>
            <person name="Markowitz V."/>
            <person name="Szeto E."/>
            <person name="Ivanova N."/>
            <person name="Mikhailova N."/>
            <person name="Ovchinnikova G."/>
            <person name="Pagani I."/>
            <person name="Pati A."/>
            <person name="Goodwin L."/>
            <person name="Peters L."/>
            <person name="Pitluck S."/>
            <person name="Woyke T."/>
            <person name="Kerfeld C."/>
        </authorList>
    </citation>
    <scope>NUCLEOTIDE SEQUENCE [LARGE SCALE GENOMIC DNA]</scope>
    <source>
        <strain evidence="2 3">PCC 7112</strain>
    </source>
</reference>
<dbReference type="PANTHER" id="PTHR34107">
    <property type="entry name" value="SLL0198 PROTEIN-RELATED"/>
    <property type="match status" value="1"/>
</dbReference>
<dbReference type="InterPro" id="IPR011335">
    <property type="entry name" value="Restrct_endonuc-II-like"/>
</dbReference>
<gene>
    <name evidence="2" type="ORF">Osc7112_4349</name>
</gene>
<feature type="domain" description="Putative restriction endonuclease" evidence="1">
    <location>
        <begin position="37"/>
        <end position="187"/>
    </location>
</feature>
<evidence type="ECO:0000313" key="2">
    <source>
        <dbReference type="EMBL" id="AFZ08658.1"/>
    </source>
</evidence>
<dbReference type="CDD" id="cd06260">
    <property type="entry name" value="DUF820-like"/>
    <property type="match status" value="1"/>
</dbReference>
<dbReference type="Pfam" id="PF05685">
    <property type="entry name" value="Uma2"/>
    <property type="match status" value="1"/>
</dbReference>
<dbReference type="KEGG" id="oni:Osc7112_4349"/>
<dbReference type="HOGENOM" id="CLU_076312_3_2_3"/>
<accession>K9VKN6</accession>
<dbReference type="Gene3D" id="3.90.1570.10">
    <property type="entry name" value="tt1808, chain A"/>
    <property type="match status" value="1"/>
</dbReference>
<dbReference type="STRING" id="179408.Osc7112_4349"/>
<dbReference type="Proteomes" id="UP000010478">
    <property type="component" value="Chromosome"/>
</dbReference>
<dbReference type="RefSeq" id="WP_015177901.1">
    <property type="nucleotide sequence ID" value="NC_019729.1"/>
</dbReference>
<name>K9VKN6_9CYAN</name>